<comment type="caution">
    <text evidence="3">The sequence shown here is derived from an EMBL/GenBank/DDBJ whole genome shotgun (WGS) entry which is preliminary data.</text>
</comment>
<dbReference type="OrthoDB" id="2594539at2"/>
<dbReference type="InterPro" id="IPR025159">
    <property type="entry name" value="AbiEi_N"/>
</dbReference>
<dbReference type="AlphaFoldDB" id="A0A177KA97"/>
<reference evidence="3 4" key="1">
    <citation type="submission" date="2016-02" db="EMBL/GenBank/DDBJ databases">
        <authorList>
            <person name="Wen L."/>
            <person name="He K."/>
            <person name="Yang H."/>
        </authorList>
    </citation>
    <scope>NUCLEOTIDE SEQUENCE [LARGE SCALE GENOMIC DNA]</scope>
    <source>
        <strain evidence="3 4">CD11_3</strain>
    </source>
</reference>
<dbReference type="InterPro" id="IPR007569">
    <property type="entry name" value="DUF559"/>
</dbReference>
<dbReference type="RefSeq" id="WP_064003237.1">
    <property type="nucleotide sequence ID" value="NZ_LSTV01000003.1"/>
</dbReference>
<evidence type="ECO:0000259" key="1">
    <source>
        <dbReference type="Pfam" id="PF04480"/>
    </source>
</evidence>
<evidence type="ECO:0000313" key="3">
    <source>
        <dbReference type="EMBL" id="OAH49997.1"/>
    </source>
</evidence>
<feature type="domain" description="DUF559" evidence="1">
    <location>
        <begin position="162"/>
        <end position="255"/>
    </location>
</feature>
<dbReference type="SUPFAM" id="SSF52980">
    <property type="entry name" value="Restriction endonuclease-like"/>
    <property type="match status" value="1"/>
</dbReference>
<name>A0A177KA97_9MICO</name>
<gene>
    <name evidence="3" type="ORF">AYL44_09005</name>
</gene>
<evidence type="ECO:0000259" key="2">
    <source>
        <dbReference type="Pfam" id="PF13338"/>
    </source>
</evidence>
<feature type="domain" description="AbiEi antitoxin N-terminal" evidence="2">
    <location>
        <begin position="2"/>
        <end position="34"/>
    </location>
</feature>
<dbReference type="InterPro" id="IPR011335">
    <property type="entry name" value="Restrct_endonuc-II-like"/>
</dbReference>
<accession>A0A177KA97</accession>
<dbReference type="Proteomes" id="UP000076998">
    <property type="component" value="Unassembled WGS sequence"/>
</dbReference>
<dbReference type="Pfam" id="PF04480">
    <property type="entry name" value="DUF559"/>
    <property type="match status" value="1"/>
</dbReference>
<evidence type="ECO:0000313" key="4">
    <source>
        <dbReference type="Proteomes" id="UP000076998"/>
    </source>
</evidence>
<organism evidence="3 4">
    <name type="scientific">Microbacterium oleivorans</name>
    <dbReference type="NCBI Taxonomy" id="273677"/>
    <lineage>
        <taxon>Bacteria</taxon>
        <taxon>Bacillati</taxon>
        <taxon>Actinomycetota</taxon>
        <taxon>Actinomycetes</taxon>
        <taxon>Micrococcales</taxon>
        <taxon>Microbacteriaceae</taxon>
        <taxon>Microbacterium</taxon>
    </lineage>
</organism>
<proteinExistence type="predicted"/>
<dbReference type="Pfam" id="PF13338">
    <property type="entry name" value="AbiEi_4"/>
    <property type="match status" value="1"/>
</dbReference>
<dbReference type="Gene3D" id="3.40.960.10">
    <property type="entry name" value="VSR Endonuclease"/>
    <property type="match status" value="1"/>
</dbReference>
<dbReference type="EMBL" id="LSTV01000003">
    <property type="protein sequence ID" value="OAH49997.1"/>
    <property type="molecule type" value="Genomic_DNA"/>
</dbReference>
<sequence length="268" mass="28899">MTTADLRRSGLRRSAIAAAVRSGSIARVRRGTYAARGTCRAVREAAVHGGVLGCVSAARHLGLWTLAPEGETHVWLQADGHRFPHDGCRCVDHWDAAPSRGRLAAASVPRILRQIWLCRGVEEFFVAVESALHLGMLTPEGRAWLQRTCGDGAREALEAAGADSESGLESLLRWRLRGTGIALRAQVLIAGVGRVDFLLGDRLILEADGAEHHGSAPARHRDLLRDANAAAWGYVTLRFEDAMIVHDWDTVRAAIDGLVAAGIHLDHG</sequence>
<protein>
    <submittedName>
        <fullName evidence="3">Uncharacterized protein</fullName>
    </submittedName>
</protein>